<dbReference type="InterPro" id="IPR051532">
    <property type="entry name" value="Ester_Hydrolysis_Enzymes"/>
</dbReference>
<dbReference type="Pfam" id="PF13472">
    <property type="entry name" value="Lipase_GDSL_2"/>
    <property type="match status" value="1"/>
</dbReference>
<protein>
    <submittedName>
        <fullName evidence="2">SGNH/GDSL hydrolase family protein</fullName>
    </submittedName>
</protein>
<keyword evidence="2" id="KW-0378">Hydrolase</keyword>
<evidence type="ECO:0000313" key="3">
    <source>
        <dbReference type="Proteomes" id="UP001560296"/>
    </source>
</evidence>
<gene>
    <name evidence="2" type="ORF">AB5S05_04055</name>
</gene>
<dbReference type="InterPro" id="IPR036514">
    <property type="entry name" value="SGNH_hydro_sf"/>
</dbReference>
<dbReference type="PANTHER" id="PTHR30383">
    <property type="entry name" value="THIOESTERASE 1/PROTEASE 1/LYSOPHOSPHOLIPASE L1"/>
    <property type="match status" value="1"/>
</dbReference>
<keyword evidence="3" id="KW-1185">Reference proteome</keyword>
<dbReference type="Gene3D" id="3.40.50.1110">
    <property type="entry name" value="SGNH hydrolase"/>
    <property type="match status" value="1"/>
</dbReference>
<accession>A0ABV3YPI2</accession>
<sequence>MRRWREVAWWLLLLALLPVLVPMALHTRRRALRLAPAAGARCGLAGAELSGTPLRLLVLGESTVVGVGVGQLQQALVGRLAQALAEREARPVAWRACGENGITAGQANGRLLPQALAEPVDLAVLVFGVNDTTGLTALRHWEGELGAMAEALHAAGARVVFSGVPPLQHFAALPWLLRQVLGLRAALLDARLRRLAAAVGAGYHPLRLEFSAHYLALDGYHPSAQGYRVWAEDLARALSPVSTRD</sequence>
<feature type="domain" description="SGNH hydrolase-type esterase" evidence="1">
    <location>
        <begin position="58"/>
        <end position="229"/>
    </location>
</feature>
<dbReference type="InterPro" id="IPR013830">
    <property type="entry name" value="SGNH_hydro"/>
</dbReference>
<dbReference type="Proteomes" id="UP001560296">
    <property type="component" value="Unassembled WGS sequence"/>
</dbReference>
<proteinExistence type="predicted"/>
<evidence type="ECO:0000313" key="2">
    <source>
        <dbReference type="EMBL" id="MEX6501225.1"/>
    </source>
</evidence>
<dbReference type="PANTHER" id="PTHR30383:SF24">
    <property type="entry name" value="THIOESTERASE 1_PROTEASE 1_LYSOPHOSPHOLIPASE L1"/>
    <property type="match status" value="1"/>
</dbReference>
<dbReference type="EMBL" id="JBFTEG010000002">
    <property type="protein sequence ID" value="MEX6501225.1"/>
    <property type="molecule type" value="Genomic_DNA"/>
</dbReference>
<reference evidence="2 3" key="1">
    <citation type="submission" date="2024-07" db="EMBL/GenBank/DDBJ databases">
        <authorList>
            <person name="Li M."/>
        </authorList>
    </citation>
    <scope>NUCLEOTIDE SEQUENCE [LARGE SCALE GENOMIC DNA]</scope>
    <source>
        <strain evidence="2 3">25A3E</strain>
    </source>
</reference>
<comment type="caution">
    <text evidence="2">The sequence shown here is derived from an EMBL/GenBank/DDBJ whole genome shotgun (WGS) entry which is preliminary data.</text>
</comment>
<organism evidence="2 3">
    <name type="scientific">Pseudomonas zhanjiangensis</name>
    <dbReference type="NCBI Taxonomy" id="3239015"/>
    <lineage>
        <taxon>Bacteria</taxon>
        <taxon>Pseudomonadati</taxon>
        <taxon>Pseudomonadota</taxon>
        <taxon>Gammaproteobacteria</taxon>
        <taxon>Pseudomonadales</taxon>
        <taxon>Pseudomonadaceae</taxon>
        <taxon>Pseudomonas</taxon>
    </lineage>
</organism>
<name>A0ABV3YPI2_9PSED</name>
<evidence type="ECO:0000259" key="1">
    <source>
        <dbReference type="Pfam" id="PF13472"/>
    </source>
</evidence>
<dbReference type="CDD" id="cd01836">
    <property type="entry name" value="FeeA_FeeB_like"/>
    <property type="match status" value="1"/>
</dbReference>
<dbReference type="RefSeq" id="WP_369286174.1">
    <property type="nucleotide sequence ID" value="NZ_JBFTEG010000002.1"/>
</dbReference>
<dbReference type="GO" id="GO:0016787">
    <property type="term" value="F:hydrolase activity"/>
    <property type="evidence" value="ECO:0007669"/>
    <property type="project" value="UniProtKB-KW"/>
</dbReference>
<dbReference type="SUPFAM" id="SSF52266">
    <property type="entry name" value="SGNH hydrolase"/>
    <property type="match status" value="1"/>
</dbReference>